<dbReference type="EMBL" id="JACDZE010000003">
    <property type="protein sequence ID" value="MBA5630145.1"/>
    <property type="molecule type" value="Genomic_DNA"/>
</dbReference>
<dbReference type="GO" id="GO:0008758">
    <property type="term" value="F:UDP-2,3-diacylglucosamine hydrolase activity"/>
    <property type="evidence" value="ECO:0007669"/>
    <property type="project" value="TreeGrafter"/>
</dbReference>
<protein>
    <submittedName>
        <fullName evidence="5">Metallophosphoesterase</fullName>
    </submittedName>
</protein>
<accession>A0A838ZT28</accession>
<name>A0A838ZT28_9FLAO</name>
<sequence length="412" mass="47664">MRMRWLVFFGVILLIEWYAFQAFKTLFDNRWLQRGYLLVSVLILVFIIVTFYNFDRSIGQNRQFLTASGLLLLVYLPKAVIAVFLMGEDILRVFTGIFNFCSGSAGADAQLLPTRRKFLSTIALGAASIPFISVLYGIVQGRFNYKVIKQTVYFDDLPEEFDGMKIMQLSDIHSGSFDHREKIQHGIDLINDQDFDLLVFTGDLVNNFAYEMDDWIEMFSEIKNPKFGKYSVLGNHDYGDYSTWNSEKERNLNFQKIKAIFPKIGFKLLLNESVSLKNEHSEIKLVGIENWGAGRFQKYGDLKKASDSLQPTDFKVLLSHDPSHWEVQVRENAMNYQLTLSGHTHGMQFGIEIPGWIKWSPAEYVYKYWAGLYHTANRYLYVNRGFGFHAYPGRVGIWPEITLLELKKKSNS</sequence>
<dbReference type="PANTHER" id="PTHR31302:SF31">
    <property type="entry name" value="PHOSPHODIESTERASE YAEI"/>
    <property type="match status" value="1"/>
</dbReference>
<proteinExistence type="predicted"/>
<organism evidence="5 6">
    <name type="scientific">Moheibacter lacus</name>
    <dbReference type="NCBI Taxonomy" id="2745851"/>
    <lineage>
        <taxon>Bacteria</taxon>
        <taxon>Pseudomonadati</taxon>
        <taxon>Bacteroidota</taxon>
        <taxon>Flavobacteriia</taxon>
        <taxon>Flavobacteriales</taxon>
        <taxon>Weeksellaceae</taxon>
        <taxon>Moheibacter</taxon>
    </lineage>
</organism>
<dbReference type="InterPro" id="IPR004843">
    <property type="entry name" value="Calcineurin-like_PHP"/>
</dbReference>
<dbReference type="PANTHER" id="PTHR31302">
    <property type="entry name" value="TRANSMEMBRANE PROTEIN WITH METALLOPHOSPHOESTERASE DOMAIN-RELATED"/>
    <property type="match status" value="1"/>
</dbReference>
<keyword evidence="3" id="KW-1133">Transmembrane helix</keyword>
<feature type="transmembrane region" description="Helical" evidence="3">
    <location>
        <begin position="64"/>
        <end position="86"/>
    </location>
</feature>
<dbReference type="InterPro" id="IPR051158">
    <property type="entry name" value="Metallophosphoesterase_sf"/>
</dbReference>
<evidence type="ECO:0000259" key="4">
    <source>
        <dbReference type="Pfam" id="PF00149"/>
    </source>
</evidence>
<evidence type="ECO:0000256" key="1">
    <source>
        <dbReference type="ARBA" id="ARBA00022723"/>
    </source>
</evidence>
<keyword evidence="3" id="KW-0472">Membrane</keyword>
<dbReference type="Pfam" id="PF00149">
    <property type="entry name" value="Metallophos"/>
    <property type="match status" value="1"/>
</dbReference>
<dbReference type="Gene3D" id="3.60.21.10">
    <property type="match status" value="1"/>
</dbReference>
<evidence type="ECO:0000313" key="6">
    <source>
        <dbReference type="Proteomes" id="UP000552241"/>
    </source>
</evidence>
<dbReference type="SUPFAM" id="SSF56300">
    <property type="entry name" value="Metallo-dependent phosphatases"/>
    <property type="match status" value="1"/>
</dbReference>
<gene>
    <name evidence="5" type="ORF">HU137_10210</name>
</gene>
<dbReference type="InterPro" id="IPR029052">
    <property type="entry name" value="Metallo-depent_PP-like"/>
</dbReference>
<evidence type="ECO:0000256" key="3">
    <source>
        <dbReference type="SAM" id="Phobius"/>
    </source>
</evidence>
<reference evidence="5 6" key="1">
    <citation type="submission" date="2020-07" db="EMBL/GenBank/DDBJ databases">
        <title>Moheibacter lacus sp. nov., a member of the family Flavobacteriaceae isolated from freshwater lake sediment.</title>
        <authorList>
            <person name="Liu Y."/>
        </authorList>
    </citation>
    <scope>NUCLEOTIDE SEQUENCE [LARGE SCALE GENOMIC DNA]</scope>
    <source>
        <strain evidence="5 6">BDHS18</strain>
    </source>
</reference>
<evidence type="ECO:0000256" key="2">
    <source>
        <dbReference type="ARBA" id="ARBA00022801"/>
    </source>
</evidence>
<comment type="caution">
    <text evidence="5">The sequence shown here is derived from an EMBL/GenBank/DDBJ whole genome shotgun (WGS) entry which is preliminary data.</text>
</comment>
<dbReference type="Proteomes" id="UP000552241">
    <property type="component" value="Unassembled WGS sequence"/>
</dbReference>
<keyword evidence="2" id="KW-0378">Hydrolase</keyword>
<feature type="transmembrane region" description="Helical" evidence="3">
    <location>
        <begin position="118"/>
        <end position="139"/>
    </location>
</feature>
<evidence type="ECO:0000313" key="5">
    <source>
        <dbReference type="EMBL" id="MBA5630145.1"/>
    </source>
</evidence>
<keyword evidence="6" id="KW-1185">Reference proteome</keyword>
<dbReference type="GO" id="GO:0046872">
    <property type="term" value="F:metal ion binding"/>
    <property type="evidence" value="ECO:0007669"/>
    <property type="project" value="UniProtKB-KW"/>
</dbReference>
<dbReference type="CDD" id="cd07385">
    <property type="entry name" value="MPP_YkuE_C"/>
    <property type="match status" value="1"/>
</dbReference>
<feature type="domain" description="Calcineurin-like phosphoesterase" evidence="4">
    <location>
        <begin position="164"/>
        <end position="346"/>
    </location>
</feature>
<feature type="transmembrane region" description="Helical" evidence="3">
    <location>
        <begin position="31"/>
        <end position="52"/>
    </location>
</feature>
<dbReference type="AlphaFoldDB" id="A0A838ZT28"/>
<keyword evidence="3" id="KW-0812">Transmembrane</keyword>
<dbReference type="GO" id="GO:0016020">
    <property type="term" value="C:membrane"/>
    <property type="evidence" value="ECO:0007669"/>
    <property type="project" value="GOC"/>
</dbReference>
<dbReference type="GO" id="GO:0009245">
    <property type="term" value="P:lipid A biosynthetic process"/>
    <property type="evidence" value="ECO:0007669"/>
    <property type="project" value="TreeGrafter"/>
</dbReference>
<keyword evidence="1" id="KW-0479">Metal-binding</keyword>
<dbReference type="RefSeq" id="WP_182043749.1">
    <property type="nucleotide sequence ID" value="NZ_JACDZE010000003.1"/>
</dbReference>